<name>A0A0G4E5D5_PSEFS</name>
<dbReference type="AlphaFoldDB" id="A0A0G4E5D5"/>
<dbReference type="EMBL" id="LN713927">
    <property type="protein sequence ID" value="CEK42405.1"/>
    <property type="molecule type" value="Genomic_DNA"/>
</dbReference>
<sequence length="162" mass="18295">MSEFFSTQRPITAAMHALQQMTNDRSCFNIDSRPQDQSEIERSLGTIYTELGPLFFEETEPSELGSFIGATTLQGISSPGILLTELVRNFMLAFADKDHQGMARVLFDELDAIAITARQRRAPGLKTALSEMEEWPHRPQFSPSPMAKILQFRPRPYGVERS</sequence>
<gene>
    <name evidence="1" type="ORF">PQBR55_0026</name>
</gene>
<organism evidence="1">
    <name type="scientific">Pseudomonas fluorescens (strain SBW25)</name>
    <dbReference type="NCBI Taxonomy" id="216595"/>
    <lineage>
        <taxon>Bacteria</taxon>
        <taxon>Pseudomonadati</taxon>
        <taxon>Pseudomonadota</taxon>
        <taxon>Gammaproteobacteria</taxon>
        <taxon>Pseudomonadales</taxon>
        <taxon>Pseudomonadaceae</taxon>
        <taxon>Pseudomonas</taxon>
    </lineage>
</organism>
<protein>
    <submittedName>
        <fullName evidence="1">Uncharacterized protein</fullName>
    </submittedName>
</protein>
<proteinExistence type="predicted"/>
<accession>A0A0G4E5D5</accession>
<reference evidence="1" key="1">
    <citation type="submission" date="2014-12" db="EMBL/GenBank/DDBJ databases">
        <authorList>
            <person name="Hall J."/>
        </authorList>
    </citation>
    <scope>NUCLEOTIDE SEQUENCE [LARGE SCALE GENOMIC DNA]</scope>
    <source>
        <strain evidence="1">SBW25</strain>
        <plasmid evidence="1">pQBR55</plasmid>
    </source>
</reference>
<geneLocation type="plasmid" evidence="1">
    <name>pQBR55</name>
</geneLocation>
<reference evidence="1" key="2">
    <citation type="submission" date="2015-06" db="EMBL/GenBank/DDBJ databases">
        <title>Environmentally co-occuring mercury resistance plasmids are genetically and phenotypically diverse and confer variable context-dependent fitness effects.</title>
        <authorList>
            <person name="Hall J.P.J."/>
            <person name="Harrison E."/>
            <person name="Lilley A.K."/>
            <person name="Paterson S."/>
            <person name="Spiers A.J."/>
            <person name="Brockhurst M.A."/>
        </authorList>
    </citation>
    <scope>NUCLEOTIDE SEQUENCE [LARGE SCALE GENOMIC DNA]</scope>
    <source>
        <strain evidence="1">SBW25</strain>
        <plasmid evidence="1">pQBR55</plasmid>
    </source>
</reference>
<dbReference type="RefSeq" id="WP_176456023.1">
    <property type="nucleotide sequence ID" value="NZ_LN713927.1"/>
</dbReference>
<evidence type="ECO:0000313" key="1">
    <source>
        <dbReference type="EMBL" id="CEK42405.1"/>
    </source>
</evidence>
<keyword evidence="1" id="KW-0614">Plasmid</keyword>